<dbReference type="Pfam" id="PF00698">
    <property type="entry name" value="Acyl_transf_1"/>
    <property type="match status" value="1"/>
</dbReference>
<dbReference type="InterPro" id="IPR057326">
    <property type="entry name" value="KR_dom"/>
</dbReference>
<dbReference type="Gene3D" id="3.10.129.110">
    <property type="entry name" value="Polyketide synthase dehydratase"/>
    <property type="match status" value="1"/>
</dbReference>
<dbReference type="SMART" id="SM00825">
    <property type="entry name" value="PKS_KS"/>
    <property type="match status" value="1"/>
</dbReference>
<keyword evidence="6" id="KW-0511">Multifunctional enzyme</keyword>
<dbReference type="InterPro" id="IPR049551">
    <property type="entry name" value="PKS_DH_C"/>
</dbReference>
<name>A0A3D8QS61_9EURO</name>
<evidence type="ECO:0000313" key="12">
    <source>
        <dbReference type="EMBL" id="RDW64324.1"/>
    </source>
</evidence>
<dbReference type="Gene3D" id="3.40.50.150">
    <property type="entry name" value="Vaccinia Virus protein VP39"/>
    <property type="match status" value="1"/>
</dbReference>
<keyword evidence="1" id="KW-0596">Phosphopantetheine</keyword>
<dbReference type="InterPro" id="IPR029063">
    <property type="entry name" value="SAM-dependent_MTases_sf"/>
</dbReference>
<dbReference type="Gene3D" id="3.40.47.10">
    <property type="match status" value="1"/>
</dbReference>
<dbReference type="Gene3D" id="3.90.180.10">
    <property type="entry name" value="Medium-chain alcohol dehydrogenases, catalytic domain"/>
    <property type="match status" value="1"/>
</dbReference>
<dbReference type="CDD" id="cd02440">
    <property type="entry name" value="AdoMet_MTases"/>
    <property type="match status" value="1"/>
</dbReference>
<dbReference type="InterPro" id="IPR042104">
    <property type="entry name" value="PKS_dehydratase_sf"/>
</dbReference>
<evidence type="ECO:0000256" key="4">
    <source>
        <dbReference type="ARBA" id="ARBA00022679"/>
    </source>
</evidence>
<dbReference type="EMBL" id="PVWQ01000014">
    <property type="protein sequence ID" value="RDW64324.1"/>
    <property type="molecule type" value="Genomic_DNA"/>
</dbReference>
<evidence type="ECO:0000256" key="7">
    <source>
        <dbReference type="ARBA" id="ARBA00023315"/>
    </source>
</evidence>
<dbReference type="InterPro" id="IPR032821">
    <property type="entry name" value="PKS_assoc"/>
</dbReference>
<dbReference type="Pfam" id="PF00550">
    <property type="entry name" value="PP-binding"/>
    <property type="match status" value="1"/>
</dbReference>
<feature type="domain" description="PKS/mFAS DH" evidence="11">
    <location>
        <begin position="892"/>
        <end position="1167"/>
    </location>
</feature>
<dbReference type="Pfam" id="PF08659">
    <property type="entry name" value="KR"/>
    <property type="match status" value="1"/>
</dbReference>
<dbReference type="GO" id="GO:0031177">
    <property type="term" value="F:phosphopantetheine binding"/>
    <property type="evidence" value="ECO:0007669"/>
    <property type="project" value="InterPro"/>
</dbReference>
<comment type="caution">
    <text evidence="8">Lacks conserved residue(s) required for the propagation of feature annotation.</text>
</comment>
<feature type="region of interest" description="C-terminal hotdog fold" evidence="8">
    <location>
        <begin position="1025"/>
        <end position="1167"/>
    </location>
</feature>
<organism evidence="12 13">
    <name type="scientific">Aspergillus mulundensis</name>
    <dbReference type="NCBI Taxonomy" id="1810919"/>
    <lineage>
        <taxon>Eukaryota</taxon>
        <taxon>Fungi</taxon>
        <taxon>Dikarya</taxon>
        <taxon>Ascomycota</taxon>
        <taxon>Pezizomycotina</taxon>
        <taxon>Eurotiomycetes</taxon>
        <taxon>Eurotiomycetidae</taxon>
        <taxon>Eurotiales</taxon>
        <taxon>Aspergillaceae</taxon>
        <taxon>Aspergillus</taxon>
        <taxon>Aspergillus subgen. Nidulantes</taxon>
    </lineage>
</organism>
<dbReference type="SMART" id="SM00822">
    <property type="entry name" value="PKS_KR"/>
    <property type="match status" value="1"/>
</dbReference>
<dbReference type="SUPFAM" id="SSF53901">
    <property type="entry name" value="Thiolase-like"/>
    <property type="match status" value="1"/>
</dbReference>
<dbReference type="SMART" id="SM00827">
    <property type="entry name" value="PKS_AT"/>
    <property type="match status" value="1"/>
</dbReference>
<evidence type="ECO:0000256" key="1">
    <source>
        <dbReference type="ARBA" id="ARBA00022450"/>
    </source>
</evidence>
<dbReference type="InterPro" id="IPR016035">
    <property type="entry name" value="Acyl_Trfase/lysoPLipase"/>
</dbReference>
<dbReference type="InterPro" id="IPR013217">
    <property type="entry name" value="Methyltransf_12"/>
</dbReference>
<dbReference type="GO" id="GO:0004312">
    <property type="term" value="F:fatty acid synthase activity"/>
    <property type="evidence" value="ECO:0007669"/>
    <property type="project" value="TreeGrafter"/>
</dbReference>
<dbReference type="GO" id="GO:0032259">
    <property type="term" value="P:methylation"/>
    <property type="evidence" value="ECO:0007669"/>
    <property type="project" value="UniProtKB-KW"/>
</dbReference>
<evidence type="ECO:0000259" key="10">
    <source>
        <dbReference type="PROSITE" id="PS52004"/>
    </source>
</evidence>
<dbReference type="SUPFAM" id="SSF47336">
    <property type="entry name" value="ACP-like"/>
    <property type="match status" value="1"/>
</dbReference>
<evidence type="ECO:0000259" key="9">
    <source>
        <dbReference type="PROSITE" id="PS50075"/>
    </source>
</evidence>
<dbReference type="SMART" id="SM00823">
    <property type="entry name" value="PKS_PP"/>
    <property type="match status" value="1"/>
</dbReference>
<sequence>MSQTAFRDSLPEPSCWVDDPIAIIGLGMRLPGSIRTPQQFWEFLVNKRSGRCRVPEDRYNVGAFHGPKGKPGHVCTEYGHFLDVDLTTLDSSFWSLPAKELPLLDPQQRLLMEVIYECLESSGTADYKCKDIGLYVGALGEDWMDIQTRDPQSPGMHFVAGYSDFSLSNRLSKVLGLTGPSMTIRTACSSSMMALHAACQALYSGDCSSAVVGGSNLILSPRMTTTMSELGVLSPTGECRSFDARADGYGRGEAVNAIHIKRLSQALRDGNPIRSVIRSVCINSDGSRTPLFVPSPESHELLIRRCHYLAGISDLSQTAMIECHGTGTKVGDVQEARAVAKVFGELGGILIGSVKPNLGHSEGASALTSMIKMVLALEHQTIPPNINFSIPNPKIPFEAARLRVPVECEPWPRNKTERVGLNGFGIGGANGHYKVLLESARSVLGVPADTMASDCGPRLLVFSGTHSESVKRSIAQSLDHLAKSPADVADASYTLACRRQTYPNRAFAVGSVGSWEISPVQKAGPADLIWVFSGQGAQYPGMGRVLINTNAIAQDTIRHLDEVLDAIDPGRSWTLRDELLRPEASSRLSQAKFSQPCCTAIQIALVDVLQSLNVHPSAVVGHSAGEVAAAYAAGALTADEAMTISYHRGLIADQVEGSGGMMAIGLSRDQIAAFVANNVTIACENSPKNVTISGDLAALEAVAVELQRKYPEVSITRLAVGCAYHSGYMNKVKDNYMERLADLRVEARKLSAVFVSSVTGTRVDNAAELGPEYWCCNLVSPVLFYAAIGIAAAELLNPVFLEIGPHSALSGRLRDIAPSIPYIPTLVRGGNAQTSFLRTAGRLFQFTSLDLSSLCAGRALASLPPYQWHYDDRFWSESRLSRNWRFRQHPHHDILGSKIPDGNDTEPLWRSLIYLDNVPWLRDHIIDGKAVFPRSCYISMAGEAIRQLTGQPDFSLRRILFLEDSTLHDKHPTELLTQFRPEQDTGWYTFTVTSHFEGTWTKLCTGQARGGCHFPLDITQIRPGHRKIKPGALNHAMKRLRVKYGPRFSVMDQIAVSTTTPEATAKIADTREKQESTYTIHPCVISSIFQLFTVAMAKGQYIDRLGTPTYIDEIYVRSSAGSLTTQSIISAIQGKTCFGNASAFSNGNLAISIRNARLSLTDNRDSRGANPHAGARLIWQPDIDAINMTDLIRPDCDESATQGLALVEELVLACIIESEQQARNIQTLPHLAKYHQWLYLQRRRAECGNYDHVPSCQGIASMSGPDRRRYMDERYRKALNTPARHVATAVMRISEGIIALFQSQVESLSLLMADDLLSAIYEFGLCDFADFFRVLAHNRPCMRVLELGAGTGGATATILPAMHGPHGERLYHQYTYTDISSGFFERAQQRFSTYSGIEYRVLDITVDTAAQGFDASYDLIIASNVLHATPNLQQTLSHVKALLKPGGKLFLQELAPTTKWINYIMGTLPGWFLGRDDRPWEPYVSPERWDAELRAAGLSGADAVVHDGQVNAHIISSLPEVPTNPDRRATILCEEGSRHLNHVLSCLHSQGFVTDTRYPGDKLPKSKMVISLLELDGPQLHGVDENKYLVLRDLLMSLNKTPMLWVTRSSQVNCSDPRYAATLGLLRTARRELGLTVATLELDAINDKSLLAVVEVAERLRNVDPESSFDPVLEYSYARGILMVGKLYPAVVSEELLDNAPIGGKNAATAVLRVTKLGSIKSLTWERKSVDTSSSVEDWVEVETRAIGINTHDLLVLNSALDATLGAECAGTIRRVGQGVKNLRIGDRVIVLFPESGAFVSRFITSERLCTRMARDLSWSEGATMPYAFATALYALIDVARLKHGQSVLIQFACNAFGLAAIQICRMIGANTYCTAGSDAEVSYLNRLGVMKEHIFSFKDNAFIHGLIAVTNGRGVDVVLNNTSGELFHTSWNCVAEFGTLVDLPQGDFDKQLPIDAFQGNRSFSAVNVAQVAPTRPEIIQGLLRRCMHHYALGELTPLPVQEFPADRAQDAFRCVEAGTMERVAVIMPEDLSSLHVKLDRRTPSFRSDAIHLIIGGLGGLGRSVSSWMASHGARHFVFFSPSAGLKEEDDFVLELRAQGCRVDLVSGDISKAEDVDALIKGLNNNIPLAGILQASMALEEAFLATMSFTQWQAAFAPKCQGTWIIHNALLKHRRRTDYFLLFSSLSGLIGQTGHANYAAGNAFLDAFVQYRHSLGLPCSAINIGVMEDVGYVSEQAHVIEHFVATSTHTLHERDLHDAIQLAIESSLPFSPEPKQEAAWPSYVSQSQIVIGLRSTAPLDAASNLVSWRRDPRMAVYHNLHQSANMDTSSSTPTTADDRILDNFLHQVKHQPDILRQPESTDLLSKEIGKTLFNYMLRDHSDLDIDVPLTSLGVDSLLGIKLRDWLKRKVGVDINVVQILASGSLRELGRVTAESMAMAASGNAEGTVDVAGGSSEP</sequence>
<evidence type="ECO:0000259" key="11">
    <source>
        <dbReference type="PROSITE" id="PS52019"/>
    </source>
</evidence>
<dbReference type="SUPFAM" id="SSF55048">
    <property type="entry name" value="Probable ACP-binding domain of malonyl-CoA ACP transacylase"/>
    <property type="match status" value="1"/>
</dbReference>
<reference evidence="12 13" key="1">
    <citation type="journal article" date="2018" name="IMA Fungus">
        <title>IMA Genome-F 9: Draft genome sequence of Annulohypoxylon stygium, Aspergillus mulundensis, Berkeleyomyces basicola (syn. Thielaviopsis basicola), Ceratocystis smalleyi, two Cercospora beticola strains, Coleophoma cylindrospora, Fusarium fracticaudum, Phialophora cf. hyalina, and Morchella septimelata.</title>
        <authorList>
            <person name="Wingfield B.D."/>
            <person name="Bills G.F."/>
            <person name="Dong Y."/>
            <person name="Huang W."/>
            <person name="Nel W.J."/>
            <person name="Swalarsk-Parry B.S."/>
            <person name="Vaghefi N."/>
            <person name="Wilken P.M."/>
            <person name="An Z."/>
            <person name="de Beer Z.W."/>
            <person name="De Vos L."/>
            <person name="Chen L."/>
            <person name="Duong T.A."/>
            <person name="Gao Y."/>
            <person name="Hammerbacher A."/>
            <person name="Kikkert J.R."/>
            <person name="Li Y."/>
            <person name="Li H."/>
            <person name="Li K."/>
            <person name="Li Q."/>
            <person name="Liu X."/>
            <person name="Ma X."/>
            <person name="Naidoo K."/>
            <person name="Pethybridge S.J."/>
            <person name="Sun J."/>
            <person name="Steenkamp E.T."/>
            <person name="van der Nest M.A."/>
            <person name="van Wyk S."/>
            <person name="Wingfield M.J."/>
            <person name="Xiong C."/>
            <person name="Yue Q."/>
            <person name="Zhang X."/>
        </authorList>
    </citation>
    <scope>NUCLEOTIDE SEQUENCE [LARGE SCALE GENOMIC DNA]</scope>
    <source>
        <strain evidence="12 13">DSM 5745</strain>
    </source>
</reference>
<dbReference type="Pfam" id="PF21089">
    <property type="entry name" value="PKS_DH_N"/>
    <property type="match status" value="1"/>
</dbReference>
<dbReference type="InterPro" id="IPR049552">
    <property type="entry name" value="PKS_DH_N"/>
</dbReference>
<dbReference type="InterPro" id="IPR050091">
    <property type="entry name" value="PKS_NRPS_Biosynth_Enz"/>
</dbReference>
<dbReference type="InterPro" id="IPR036291">
    <property type="entry name" value="NAD(P)-bd_dom_sf"/>
</dbReference>
<dbReference type="InterPro" id="IPR049900">
    <property type="entry name" value="PKS_mFAS_DH"/>
</dbReference>
<dbReference type="GO" id="GO:0008168">
    <property type="term" value="F:methyltransferase activity"/>
    <property type="evidence" value="ECO:0007669"/>
    <property type="project" value="UniProtKB-KW"/>
</dbReference>
<dbReference type="GO" id="GO:0044550">
    <property type="term" value="P:secondary metabolite biosynthetic process"/>
    <property type="evidence" value="ECO:0007669"/>
    <property type="project" value="TreeGrafter"/>
</dbReference>
<dbReference type="InterPro" id="IPR013154">
    <property type="entry name" value="ADH-like_N"/>
</dbReference>
<dbReference type="InterPro" id="IPR020807">
    <property type="entry name" value="PKS_DH"/>
</dbReference>
<dbReference type="SMART" id="SM00826">
    <property type="entry name" value="PKS_DH"/>
    <property type="match status" value="1"/>
</dbReference>
<feature type="domain" description="Carrier" evidence="9">
    <location>
        <begin position="2358"/>
        <end position="2436"/>
    </location>
</feature>
<keyword evidence="13" id="KW-1185">Reference proteome</keyword>
<dbReference type="InterPro" id="IPR014043">
    <property type="entry name" value="Acyl_transferase_dom"/>
</dbReference>
<dbReference type="InterPro" id="IPR036736">
    <property type="entry name" value="ACP-like_sf"/>
</dbReference>
<dbReference type="InterPro" id="IPR020806">
    <property type="entry name" value="PKS_PP-bd"/>
</dbReference>
<dbReference type="PANTHER" id="PTHR43775:SF49">
    <property type="entry name" value="SYNTHASE, PUTATIVE (JCVI)-RELATED"/>
    <property type="match status" value="1"/>
</dbReference>
<dbReference type="PROSITE" id="PS52004">
    <property type="entry name" value="KS3_2"/>
    <property type="match status" value="1"/>
</dbReference>
<dbReference type="InterPro" id="IPR013968">
    <property type="entry name" value="PKS_KR"/>
</dbReference>
<evidence type="ECO:0000256" key="3">
    <source>
        <dbReference type="ARBA" id="ARBA00022603"/>
    </source>
</evidence>
<keyword evidence="5" id="KW-0521">NADP</keyword>
<dbReference type="InterPro" id="IPR014030">
    <property type="entry name" value="Ketoacyl_synth_N"/>
</dbReference>
<dbReference type="GO" id="GO:0006633">
    <property type="term" value="P:fatty acid biosynthetic process"/>
    <property type="evidence" value="ECO:0007669"/>
    <property type="project" value="TreeGrafter"/>
</dbReference>
<dbReference type="OrthoDB" id="329835at2759"/>
<evidence type="ECO:0000313" key="13">
    <source>
        <dbReference type="Proteomes" id="UP000256690"/>
    </source>
</evidence>
<gene>
    <name evidence="12" type="ORF">DSM5745_09735</name>
</gene>
<keyword evidence="4" id="KW-0808">Transferase</keyword>
<feature type="region of interest" description="N-terminal hotdog fold" evidence="8">
    <location>
        <begin position="892"/>
        <end position="1015"/>
    </location>
</feature>
<dbReference type="InterPro" id="IPR014031">
    <property type="entry name" value="Ketoacyl_synth_C"/>
</dbReference>
<dbReference type="Pfam" id="PF16197">
    <property type="entry name" value="KAsynt_C_assoc"/>
    <property type="match status" value="1"/>
</dbReference>
<dbReference type="SUPFAM" id="SSF52151">
    <property type="entry name" value="FabD/lysophospholipase-like"/>
    <property type="match status" value="1"/>
</dbReference>
<evidence type="ECO:0000256" key="5">
    <source>
        <dbReference type="ARBA" id="ARBA00022857"/>
    </source>
</evidence>
<accession>A0A3D8QS61</accession>
<evidence type="ECO:0000256" key="6">
    <source>
        <dbReference type="ARBA" id="ARBA00023268"/>
    </source>
</evidence>
<evidence type="ECO:0000256" key="2">
    <source>
        <dbReference type="ARBA" id="ARBA00022553"/>
    </source>
</evidence>
<dbReference type="CDD" id="cd00833">
    <property type="entry name" value="PKS"/>
    <property type="match status" value="1"/>
</dbReference>
<dbReference type="SUPFAM" id="SSF51735">
    <property type="entry name" value="NAD(P)-binding Rossmann-fold domains"/>
    <property type="match status" value="2"/>
</dbReference>
<dbReference type="Proteomes" id="UP000256690">
    <property type="component" value="Unassembled WGS sequence"/>
</dbReference>
<dbReference type="InterPro" id="IPR006162">
    <property type="entry name" value="Ppantetheine_attach_site"/>
</dbReference>
<dbReference type="InterPro" id="IPR016036">
    <property type="entry name" value="Malonyl_transacylase_ACP-bd"/>
</dbReference>
<keyword evidence="2" id="KW-0597">Phosphoprotein</keyword>
<proteinExistence type="predicted"/>
<evidence type="ECO:0000256" key="8">
    <source>
        <dbReference type="PROSITE-ProRule" id="PRU01363"/>
    </source>
</evidence>
<dbReference type="Gene3D" id="3.40.366.10">
    <property type="entry name" value="Malonyl-Coenzyme A Acyl Carrier Protein, domain 2"/>
    <property type="match status" value="1"/>
</dbReference>
<dbReference type="Pfam" id="PF14765">
    <property type="entry name" value="PS-DH"/>
    <property type="match status" value="1"/>
</dbReference>
<dbReference type="PROSITE" id="PS50075">
    <property type="entry name" value="CARRIER"/>
    <property type="match status" value="1"/>
</dbReference>
<dbReference type="PROSITE" id="PS52019">
    <property type="entry name" value="PKS_MFAS_DH"/>
    <property type="match status" value="1"/>
</dbReference>
<dbReference type="STRING" id="1810919.A0A3D8QS61"/>
<dbReference type="SUPFAM" id="SSF50129">
    <property type="entry name" value="GroES-like"/>
    <property type="match status" value="1"/>
</dbReference>
<dbReference type="Pfam" id="PF08242">
    <property type="entry name" value="Methyltransf_12"/>
    <property type="match status" value="1"/>
</dbReference>
<dbReference type="GO" id="GO:0016491">
    <property type="term" value="F:oxidoreductase activity"/>
    <property type="evidence" value="ECO:0007669"/>
    <property type="project" value="InterPro"/>
</dbReference>
<feature type="domain" description="Ketosynthase family 3 (KS3)" evidence="10">
    <location>
        <begin position="18"/>
        <end position="437"/>
    </location>
</feature>
<dbReference type="Pfam" id="PF08240">
    <property type="entry name" value="ADH_N"/>
    <property type="match status" value="1"/>
</dbReference>
<dbReference type="PANTHER" id="PTHR43775">
    <property type="entry name" value="FATTY ACID SYNTHASE"/>
    <property type="match status" value="1"/>
</dbReference>
<keyword evidence="7" id="KW-0012">Acyltransferase</keyword>
<dbReference type="GeneID" id="38120105"/>
<dbReference type="InterPro" id="IPR016039">
    <property type="entry name" value="Thiolase-like"/>
</dbReference>
<dbReference type="InterPro" id="IPR011032">
    <property type="entry name" value="GroES-like_sf"/>
</dbReference>
<dbReference type="InterPro" id="IPR020841">
    <property type="entry name" value="PKS_Beta-ketoAc_synthase_dom"/>
</dbReference>
<dbReference type="CDD" id="cd05274">
    <property type="entry name" value="KR_FAS_SDR_x"/>
    <property type="match status" value="1"/>
</dbReference>
<dbReference type="InterPro" id="IPR020843">
    <property type="entry name" value="ER"/>
</dbReference>
<dbReference type="RefSeq" id="XP_026599483.1">
    <property type="nucleotide sequence ID" value="XM_026751751.1"/>
</dbReference>
<dbReference type="InterPro" id="IPR001227">
    <property type="entry name" value="Ac_transferase_dom_sf"/>
</dbReference>
<dbReference type="SUPFAM" id="SSF53335">
    <property type="entry name" value="S-adenosyl-L-methionine-dependent methyltransferases"/>
    <property type="match status" value="1"/>
</dbReference>
<keyword evidence="3" id="KW-0489">Methyltransferase</keyword>
<dbReference type="SMART" id="SM00829">
    <property type="entry name" value="PKS_ER"/>
    <property type="match status" value="1"/>
</dbReference>
<comment type="caution">
    <text evidence="12">The sequence shown here is derived from an EMBL/GenBank/DDBJ whole genome shotgun (WGS) entry which is preliminary data.</text>
</comment>
<dbReference type="PROSITE" id="PS00012">
    <property type="entry name" value="PHOSPHOPANTETHEINE"/>
    <property type="match status" value="1"/>
</dbReference>
<dbReference type="InterPro" id="IPR009081">
    <property type="entry name" value="PP-bd_ACP"/>
</dbReference>
<dbReference type="Pfam" id="PF02801">
    <property type="entry name" value="Ketoacyl-synt_C"/>
    <property type="match status" value="1"/>
</dbReference>
<dbReference type="Gene3D" id="3.40.50.720">
    <property type="entry name" value="NAD(P)-binding Rossmann-like Domain"/>
    <property type="match status" value="2"/>
</dbReference>
<dbReference type="Pfam" id="PF00109">
    <property type="entry name" value="ketoacyl-synt"/>
    <property type="match status" value="1"/>
</dbReference>
<dbReference type="CDD" id="cd05195">
    <property type="entry name" value="enoyl_red"/>
    <property type="match status" value="1"/>
</dbReference>
<protein>
    <submittedName>
        <fullName evidence="12">Polyketide synthase, putative (JCVI)</fullName>
    </submittedName>
</protein>
<dbReference type="Pfam" id="PF13602">
    <property type="entry name" value="ADH_zinc_N_2"/>
    <property type="match status" value="1"/>
</dbReference>
<dbReference type="Gene3D" id="1.10.1200.10">
    <property type="entry name" value="ACP-like"/>
    <property type="match status" value="1"/>
</dbReference>